<proteinExistence type="predicted"/>
<name>A0A1V4K400_PATFA</name>
<accession>A0A1V4K400</accession>
<comment type="caution">
    <text evidence="1">The sequence shown here is derived from an EMBL/GenBank/DDBJ whole genome shotgun (WGS) entry which is preliminary data.</text>
</comment>
<evidence type="ECO:0000313" key="1">
    <source>
        <dbReference type="EMBL" id="OPJ79085.1"/>
    </source>
</evidence>
<sequence length="68" mass="7790">MDSVQSHGASRSHLEGVVNSLCLPCPQHNWGKEQVACQAHKDWNKCNEYNSWLSKRKAIKSPWKQNNV</sequence>
<organism evidence="1 2">
    <name type="scientific">Patagioenas fasciata monilis</name>
    <dbReference type="NCBI Taxonomy" id="372326"/>
    <lineage>
        <taxon>Eukaryota</taxon>
        <taxon>Metazoa</taxon>
        <taxon>Chordata</taxon>
        <taxon>Craniata</taxon>
        <taxon>Vertebrata</taxon>
        <taxon>Euteleostomi</taxon>
        <taxon>Archelosauria</taxon>
        <taxon>Archosauria</taxon>
        <taxon>Dinosauria</taxon>
        <taxon>Saurischia</taxon>
        <taxon>Theropoda</taxon>
        <taxon>Coelurosauria</taxon>
        <taxon>Aves</taxon>
        <taxon>Neognathae</taxon>
        <taxon>Neoaves</taxon>
        <taxon>Columbimorphae</taxon>
        <taxon>Columbiformes</taxon>
        <taxon>Columbidae</taxon>
        <taxon>Patagioenas</taxon>
    </lineage>
</organism>
<reference evidence="1 2" key="1">
    <citation type="submission" date="2016-02" db="EMBL/GenBank/DDBJ databases">
        <title>Band-tailed pigeon sequencing and assembly.</title>
        <authorList>
            <person name="Soares A.E."/>
            <person name="Novak B.J."/>
            <person name="Rice E.S."/>
            <person name="O'Connell B."/>
            <person name="Chang D."/>
            <person name="Weber S."/>
            <person name="Shapiro B."/>
        </authorList>
    </citation>
    <scope>NUCLEOTIDE SEQUENCE [LARGE SCALE GENOMIC DNA]</scope>
    <source>
        <strain evidence="1">BTP2013</strain>
        <tissue evidence="1">Blood</tissue>
    </source>
</reference>
<dbReference type="AlphaFoldDB" id="A0A1V4K400"/>
<gene>
    <name evidence="1" type="ORF">AV530_005022</name>
</gene>
<keyword evidence="2" id="KW-1185">Reference proteome</keyword>
<evidence type="ECO:0000313" key="2">
    <source>
        <dbReference type="Proteomes" id="UP000190648"/>
    </source>
</evidence>
<dbReference type="Proteomes" id="UP000190648">
    <property type="component" value="Unassembled WGS sequence"/>
</dbReference>
<dbReference type="EMBL" id="LSYS01004732">
    <property type="protein sequence ID" value="OPJ79085.1"/>
    <property type="molecule type" value="Genomic_DNA"/>
</dbReference>
<protein>
    <submittedName>
        <fullName evidence="1">Uncharacterized protein</fullName>
    </submittedName>
</protein>